<sequence length="572" mass="65584">MSNMFSFEVQKLSDQKSEESDLKLIRAVQKRPYLYHKDKSHFNVSHNKAFIMEAWSKISKEVKLPREKCIEQWDYLRKRYTRSPHSSWTLASHLSFLEPFINRRPKPNDCTSIISNVKETGNSSKGAAVLLKPTAASKVQKKKEKYDKPVTNLQLPSTSSVVSFCESLSADLQTLTADQQMKCRIDILMLIKKYKNSKNDRKAGVENDQCNIAVSDVSKKFAVISEKLSKGNMSSFDEDWFWILGVNNFFGQLMDLRKTNVELDRLLQSYKSIDSTKDMNDAEKQVNFKAPSVFESQNNLMDSIADAAENKQDPSYEVDPFFDEGDEIMEPFIKTEPKHSDESRFFPAGDTSIVTQENIKREAETHDTLKKLDLSEGMMQVDRNRFICILCDSISSANFYSHHTIEPFHVYLMKDYSTKSANIKNDVLPQLNTSVYQFQFGGLYCLKCRVQMLNRSDFSSHTRSLKHKKQLQILSISIDQEMFKERDVGIVHVNKCNYCVLCDVKIFGSPSMHTISPSHKKVIALLEGVFKMSPTHGYCTHCNEAFLLSTLDLHTSQEEHISKVMTEQGTIL</sequence>
<dbReference type="AlphaFoldDB" id="A0AAN9Y737"/>
<dbReference type="InterPro" id="IPR039353">
    <property type="entry name" value="TF_Adf1"/>
</dbReference>
<dbReference type="SMART" id="SM00451">
    <property type="entry name" value="ZnF_U1"/>
    <property type="match status" value="2"/>
</dbReference>
<dbReference type="InterPro" id="IPR004210">
    <property type="entry name" value="BESS_motif"/>
</dbReference>
<dbReference type="EMBL" id="JBBCAQ010000010">
    <property type="protein sequence ID" value="KAK7601536.1"/>
    <property type="molecule type" value="Genomic_DNA"/>
</dbReference>
<keyword evidence="3" id="KW-1185">Reference proteome</keyword>
<comment type="caution">
    <text evidence="2">The sequence shown here is derived from an EMBL/GenBank/DDBJ whole genome shotgun (WGS) entry which is preliminary data.</text>
</comment>
<dbReference type="SUPFAM" id="SSF57667">
    <property type="entry name" value="beta-beta-alpha zinc fingers"/>
    <property type="match status" value="1"/>
</dbReference>
<dbReference type="Proteomes" id="UP001367676">
    <property type="component" value="Unassembled WGS sequence"/>
</dbReference>
<evidence type="ECO:0000313" key="2">
    <source>
        <dbReference type="EMBL" id="KAK7601536.1"/>
    </source>
</evidence>
<dbReference type="GO" id="GO:0005634">
    <property type="term" value="C:nucleus"/>
    <property type="evidence" value="ECO:0007669"/>
    <property type="project" value="TreeGrafter"/>
</dbReference>
<name>A0AAN9Y737_9HEMI</name>
<dbReference type="GO" id="GO:0006357">
    <property type="term" value="P:regulation of transcription by RNA polymerase II"/>
    <property type="evidence" value="ECO:0007669"/>
    <property type="project" value="TreeGrafter"/>
</dbReference>
<dbReference type="PANTHER" id="PTHR12243:SF60">
    <property type="entry name" value="SI:CH211-15D5.12-RELATED"/>
    <property type="match status" value="1"/>
</dbReference>
<dbReference type="InterPro" id="IPR003604">
    <property type="entry name" value="Matrin/U1-like-C_Znf_C2H2"/>
</dbReference>
<reference evidence="2 3" key="1">
    <citation type="submission" date="2024-03" db="EMBL/GenBank/DDBJ databases">
        <title>Adaptation during the transition from Ophiocordyceps entomopathogen to insect associate is accompanied by gene loss and intensified selection.</title>
        <authorList>
            <person name="Ward C.M."/>
            <person name="Onetto C.A."/>
            <person name="Borneman A.R."/>
        </authorList>
    </citation>
    <scope>NUCLEOTIDE SEQUENCE [LARGE SCALE GENOMIC DNA]</scope>
    <source>
        <strain evidence="2">AWRI1</strain>
        <tissue evidence="2">Single Adult Female</tissue>
    </source>
</reference>
<dbReference type="Pfam" id="PF10545">
    <property type="entry name" value="MADF_DNA_bdg"/>
    <property type="match status" value="1"/>
</dbReference>
<evidence type="ECO:0000259" key="1">
    <source>
        <dbReference type="PROSITE" id="PS51029"/>
    </source>
</evidence>
<dbReference type="GO" id="GO:0005667">
    <property type="term" value="C:transcription regulator complex"/>
    <property type="evidence" value="ECO:0007669"/>
    <property type="project" value="TreeGrafter"/>
</dbReference>
<dbReference type="GO" id="GO:0003677">
    <property type="term" value="F:DNA binding"/>
    <property type="evidence" value="ECO:0007669"/>
    <property type="project" value="InterPro"/>
</dbReference>
<dbReference type="GO" id="GO:0008270">
    <property type="term" value="F:zinc ion binding"/>
    <property type="evidence" value="ECO:0007669"/>
    <property type="project" value="InterPro"/>
</dbReference>
<dbReference type="PANTHER" id="PTHR12243">
    <property type="entry name" value="MADF DOMAIN TRANSCRIPTION FACTOR"/>
    <property type="match status" value="1"/>
</dbReference>
<dbReference type="InterPro" id="IPR036236">
    <property type="entry name" value="Znf_C2H2_sf"/>
</dbReference>
<dbReference type="Pfam" id="PF02944">
    <property type="entry name" value="BESS"/>
    <property type="match status" value="1"/>
</dbReference>
<protein>
    <recommendedName>
        <fullName evidence="1">MADF domain-containing protein</fullName>
    </recommendedName>
</protein>
<proteinExistence type="predicted"/>
<gene>
    <name evidence="2" type="ORF">V9T40_008977</name>
</gene>
<dbReference type="SMART" id="SM00595">
    <property type="entry name" value="MADF"/>
    <property type="match status" value="1"/>
</dbReference>
<dbReference type="PROSITE" id="PS51029">
    <property type="entry name" value="MADF"/>
    <property type="match status" value="1"/>
</dbReference>
<accession>A0AAN9Y737</accession>
<organism evidence="2 3">
    <name type="scientific">Parthenolecanium corni</name>
    <dbReference type="NCBI Taxonomy" id="536013"/>
    <lineage>
        <taxon>Eukaryota</taxon>
        <taxon>Metazoa</taxon>
        <taxon>Ecdysozoa</taxon>
        <taxon>Arthropoda</taxon>
        <taxon>Hexapoda</taxon>
        <taxon>Insecta</taxon>
        <taxon>Pterygota</taxon>
        <taxon>Neoptera</taxon>
        <taxon>Paraneoptera</taxon>
        <taxon>Hemiptera</taxon>
        <taxon>Sternorrhyncha</taxon>
        <taxon>Coccoidea</taxon>
        <taxon>Coccidae</taxon>
        <taxon>Parthenolecanium</taxon>
    </lineage>
</organism>
<dbReference type="InterPro" id="IPR006578">
    <property type="entry name" value="MADF-dom"/>
</dbReference>
<feature type="domain" description="MADF" evidence="1">
    <location>
        <begin position="23"/>
        <end position="102"/>
    </location>
</feature>
<evidence type="ECO:0000313" key="3">
    <source>
        <dbReference type="Proteomes" id="UP001367676"/>
    </source>
</evidence>